<keyword evidence="1" id="KW-0732">Signal</keyword>
<proteinExistence type="predicted"/>
<evidence type="ECO:0000256" key="1">
    <source>
        <dbReference type="SAM" id="SignalP"/>
    </source>
</evidence>
<dbReference type="EMBL" id="QRHL01000002">
    <property type="protein sequence ID" value="RHF74336.1"/>
    <property type="molecule type" value="Genomic_DNA"/>
</dbReference>
<comment type="caution">
    <text evidence="2">The sequence shown here is derived from an EMBL/GenBank/DDBJ whole genome shotgun (WGS) entry which is preliminary data.</text>
</comment>
<sequence>MKKAILVLGLLISTIAYSEEKSAVTEVVSSVVSGVVSTGKNVLKGVKEGIDTGRQDGKSIDEALIIYDKELFEKNIKPSVLSVTKDEGRYKVVVGLKNETDRMIRLTNFHEQKSLQLLDTDGFAVFGLGVEDINIPKKSAVKATFMFPIDGKPEILKIYESEVKIEDKVIKQ</sequence>
<gene>
    <name evidence="2" type="ORF">DW663_02400</name>
</gene>
<dbReference type="AlphaFoldDB" id="A0A414Q0L1"/>
<evidence type="ECO:0000313" key="3">
    <source>
        <dbReference type="Proteomes" id="UP000284676"/>
    </source>
</evidence>
<evidence type="ECO:0008006" key="4">
    <source>
        <dbReference type="Google" id="ProtNLM"/>
    </source>
</evidence>
<dbReference type="RefSeq" id="WP_118234011.1">
    <property type="nucleotide sequence ID" value="NZ_JAQEHD010000001.1"/>
</dbReference>
<feature type="signal peptide" evidence="1">
    <location>
        <begin position="1"/>
        <end position="18"/>
    </location>
</feature>
<name>A0A414Q0L1_FUSMR</name>
<reference evidence="2 3" key="1">
    <citation type="submission" date="2018-08" db="EMBL/GenBank/DDBJ databases">
        <title>A genome reference for cultivated species of the human gut microbiota.</title>
        <authorList>
            <person name="Zou Y."/>
            <person name="Xue W."/>
            <person name="Luo G."/>
        </authorList>
    </citation>
    <scope>NUCLEOTIDE SEQUENCE [LARGE SCALE GENOMIC DNA]</scope>
    <source>
        <strain evidence="2 3">AM25-1</strain>
    </source>
</reference>
<accession>A0A414Q0L1</accession>
<evidence type="ECO:0000313" key="2">
    <source>
        <dbReference type="EMBL" id="RHF74336.1"/>
    </source>
</evidence>
<dbReference type="Proteomes" id="UP000284676">
    <property type="component" value="Unassembled WGS sequence"/>
</dbReference>
<protein>
    <recommendedName>
        <fullName evidence="4">DUF4352 domain-containing protein</fullName>
    </recommendedName>
</protein>
<feature type="chain" id="PRO_5019111656" description="DUF4352 domain-containing protein" evidence="1">
    <location>
        <begin position="19"/>
        <end position="172"/>
    </location>
</feature>
<organism evidence="2 3">
    <name type="scientific">Fusobacterium mortiferum</name>
    <dbReference type="NCBI Taxonomy" id="850"/>
    <lineage>
        <taxon>Bacteria</taxon>
        <taxon>Fusobacteriati</taxon>
        <taxon>Fusobacteriota</taxon>
        <taxon>Fusobacteriia</taxon>
        <taxon>Fusobacteriales</taxon>
        <taxon>Fusobacteriaceae</taxon>
        <taxon>Fusobacterium</taxon>
    </lineage>
</organism>